<dbReference type="AlphaFoldDB" id="A0A538SHN4"/>
<dbReference type="GO" id="GO:0016884">
    <property type="term" value="F:carbon-nitrogen ligase activity, with glutamine as amido-N-donor"/>
    <property type="evidence" value="ECO:0007669"/>
    <property type="project" value="InterPro"/>
</dbReference>
<dbReference type="InterPro" id="IPR019004">
    <property type="entry name" value="YqeY/Aim41"/>
</dbReference>
<dbReference type="Proteomes" id="UP000316292">
    <property type="component" value="Unassembled WGS sequence"/>
</dbReference>
<name>A0A538SHN4_UNCEI</name>
<dbReference type="EMBL" id="VBOR01000026">
    <property type="protein sequence ID" value="TMQ50886.1"/>
    <property type="molecule type" value="Genomic_DNA"/>
</dbReference>
<reference evidence="1 2" key="1">
    <citation type="journal article" date="2019" name="Nat. Microbiol.">
        <title>Mediterranean grassland soil C-N compound turnover is dependent on rainfall and depth, and is mediated by genomically divergent microorganisms.</title>
        <authorList>
            <person name="Diamond S."/>
            <person name="Andeer P.F."/>
            <person name="Li Z."/>
            <person name="Crits-Christoph A."/>
            <person name="Burstein D."/>
            <person name="Anantharaman K."/>
            <person name="Lane K.R."/>
            <person name="Thomas B.C."/>
            <person name="Pan C."/>
            <person name="Northen T.R."/>
            <person name="Banfield J.F."/>
        </authorList>
    </citation>
    <scope>NUCLEOTIDE SEQUENCE [LARGE SCALE GENOMIC DNA]</scope>
    <source>
        <strain evidence="1">WS_1</strain>
    </source>
</reference>
<comment type="caution">
    <text evidence="1">The sequence shown here is derived from an EMBL/GenBank/DDBJ whole genome shotgun (WGS) entry which is preliminary data.</text>
</comment>
<dbReference type="Gene3D" id="1.10.1510.10">
    <property type="entry name" value="Uncharacterised protein YqeY/AIM41 PF09424, N-terminal domain"/>
    <property type="match status" value="1"/>
</dbReference>
<dbReference type="PANTHER" id="PTHR28055">
    <property type="entry name" value="ALTERED INHERITANCE OF MITOCHONDRIA PROTEIN 41, MITOCHONDRIAL"/>
    <property type="match status" value="1"/>
</dbReference>
<evidence type="ECO:0000313" key="2">
    <source>
        <dbReference type="Proteomes" id="UP000316292"/>
    </source>
</evidence>
<evidence type="ECO:0000313" key="1">
    <source>
        <dbReference type="EMBL" id="TMQ50886.1"/>
    </source>
</evidence>
<dbReference type="InterPro" id="IPR042184">
    <property type="entry name" value="YqeY/Aim41_N"/>
</dbReference>
<dbReference type="PANTHER" id="PTHR28055:SF1">
    <property type="entry name" value="ALTERED INHERITANCE OF MITOCHONDRIA PROTEIN 41, MITOCHONDRIAL"/>
    <property type="match status" value="1"/>
</dbReference>
<sequence>MGLGRRQFGRFSSPCQHWYTRWPMLEERLNEDMKAALKGGDQVRLSTLRMLRSQVLLEKKKDVSITTLPDPDAIRAFQAYAKKLKESIAEYRKFGKAGDVEKIEGELRIVEEYLPAGLSEAESRELVRAVVSELGATSMKDMGRVMKEVQTRAQGRGDGKLLSDLVRTSLS</sequence>
<gene>
    <name evidence="1" type="ORF">E6K71_01225</name>
</gene>
<dbReference type="Pfam" id="PF09424">
    <property type="entry name" value="YqeY"/>
    <property type="match status" value="1"/>
</dbReference>
<dbReference type="InterPro" id="IPR003789">
    <property type="entry name" value="Asn/Gln_tRNA_amidoTrase-B-like"/>
</dbReference>
<accession>A0A538SHN4</accession>
<organism evidence="1 2">
    <name type="scientific">Eiseniibacteriota bacterium</name>
    <dbReference type="NCBI Taxonomy" id="2212470"/>
    <lineage>
        <taxon>Bacteria</taxon>
        <taxon>Candidatus Eiseniibacteriota</taxon>
    </lineage>
</organism>
<dbReference type="InterPro" id="IPR023168">
    <property type="entry name" value="GatB_Yqey_C_2"/>
</dbReference>
<dbReference type="Gene3D" id="1.10.10.410">
    <property type="match status" value="1"/>
</dbReference>
<dbReference type="SUPFAM" id="SSF89095">
    <property type="entry name" value="GatB/YqeY motif"/>
    <property type="match status" value="1"/>
</dbReference>
<protein>
    <submittedName>
        <fullName evidence="1">GatB/YqeY domain-containing protein</fullName>
    </submittedName>
</protein>
<proteinExistence type="predicted"/>